<dbReference type="Gene3D" id="3.30.40.10">
    <property type="entry name" value="Zinc/RING finger domain, C3HC4 (zinc finger)"/>
    <property type="match status" value="1"/>
</dbReference>
<comment type="subcellular location">
    <subcellularLocation>
        <location evidence="2">Cytoplasm</location>
    </subcellularLocation>
    <subcellularLocation>
        <location evidence="1">Nucleus</location>
    </subcellularLocation>
</comment>
<dbReference type="PROSITE" id="PS51352">
    <property type="entry name" value="THIOREDOXIN_2"/>
    <property type="match status" value="1"/>
</dbReference>
<dbReference type="GO" id="GO:0005737">
    <property type="term" value="C:cytoplasm"/>
    <property type="evidence" value="ECO:0007669"/>
    <property type="project" value="UniProtKB-SubCell"/>
</dbReference>
<evidence type="ECO:0000256" key="5">
    <source>
        <dbReference type="ARBA" id="ARBA00022490"/>
    </source>
</evidence>
<dbReference type="EMBL" id="ATMH01008852">
    <property type="protein sequence ID" value="EPY20753.1"/>
    <property type="molecule type" value="Genomic_DNA"/>
</dbReference>
<keyword evidence="6" id="KW-0808">Transferase</keyword>
<dbReference type="GO" id="GO:0005634">
    <property type="term" value="C:nucleus"/>
    <property type="evidence" value="ECO:0007669"/>
    <property type="project" value="UniProtKB-SubCell"/>
</dbReference>
<dbReference type="PANTHER" id="PTHR13931">
    <property type="entry name" value="UBIQUITINATION FACTOR E4"/>
    <property type="match status" value="1"/>
</dbReference>
<dbReference type="CDD" id="cd02947">
    <property type="entry name" value="TRX_family"/>
    <property type="match status" value="1"/>
</dbReference>
<evidence type="ECO:0000256" key="6">
    <source>
        <dbReference type="ARBA" id="ARBA00022679"/>
    </source>
</evidence>
<dbReference type="InterPro" id="IPR017937">
    <property type="entry name" value="Thioredoxin_CS"/>
</dbReference>
<evidence type="ECO:0000313" key="14">
    <source>
        <dbReference type="Proteomes" id="UP000015354"/>
    </source>
</evidence>
<dbReference type="Pfam" id="PF00085">
    <property type="entry name" value="Thioredoxin"/>
    <property type="match status" value="1"/>
</dbReference>
<dbReference type="Gene3D" id="3.40.30.10">
    <property type="entry name" value="Glutaredoxin"/>
    <property type="match status" value="1"/>
</dbReference>
<feature type="compositionally biased region" description="Acidic residues" evidence="9">
    <location>
        <begin position="883"/>
        <end position="896"/>
    </location>
</feature>
<feature type="transmembrane region" description="Helical" evidence="10">
    <location>
        <begin position="83"/>
        <end position="100"/>
    </location>
</feature>
<comment type="caution">
    <text evidence="13">The sequence shown here is derived from an EMBL/GenBank/DDBJ whole genome shotgun (WGS) entry which is preliminary data.</text>
</comment>
<dbReference type="UniPathway" id="UPA00143"/>
<evidence type="ECO:0000313" key="12">
    <source>
        <dbReference type="EMBL" id="EPY20753.1"/>
    </source>
</evidence>
<dbReference type="InterPro" id="IPR036249">
    <property type="entry name" value="Thioredoxin-like_sf"/>
</dbReference>
<accession>S9U752</accession>
<feature type="region of interest" description="Disordered" evidence="9">
    <location>
        <begin position="850"/>
        <end position="899"/>
    </location>
</feature>
<evidence type="ECO:0000256" key="8">
    <source>
        <dbReference type="ARBA" id="ARBA00023242"/>
    </source>
</evidence>
<reference evidence="13 14" key="1">
    <citation type="journal article" date="2013" name="PLoS ONE">
        <title>Predicting the Proteins of Angomonas deanei, Strigomonas culicis and Their Respective Endosymbionts Reveals New Aspects of the Trypanosomatidae Family.</title>
        <authorList>
            <person name="Motta M.C."/>
            <person name="Martins A.C."/>
            <person name="de Souza S.S."/>
            <person name="Catta-Preta C.M."/>
            <person name="Silva R."/>
            <person name="Klein C.C."/>
            <person name="de Almeida L.G."/>
            <person name="de Lima Cunha O."/>
            <person name="Ciapina L.P."/>
            <person name="Brocchi M."/>
            <person name="Colabardini A.C."/>
            <person name="de Araujo Lima B."/>
            <person name="Machado C.R."/>
            <person name="de Almeida Soares C.M."/>
            <person name="Probst C.M."/>
            <person name="de Menezes C.B."/>
            <person name="Thompson C.E."/>
            <person name="Bartholomeu D.C."/>
            <person name="Gradia D.F."/>
            <person name="Pavoni D.P."/>
            <person name="Grisard E.C."/>
            <person name="Fantinatti-Garboggini F."/>
            <person name="Marchini F.K."/>
            <person name="Rodrigues-Luiz G.F."/>
            <person name="Wagner G."/>
            <person name="Goldman G.H."/>
            <person name="Fietto J.L."/>
            <person name="Elias M.C."/>
            <person name="Goldman M.H."/>
            <person name="Sagot M.F."/>
            <person name="Pereira M."/>
            <person name="Stoco P.H."/>
            <person name="de Mendonca-Neto R.P."/>
            <person name="Teixeira S.M."/>
            <person name="Maciel T.E."/>
            <person name="de Oliveira Mendes T.A."/>
            <person name="Urmenyi T.P."/>
            <person name="de Souza W."/>
            <person name="Schenkman S."/>
            <person name="de Vasconcelos A.T."/>
        </authorList>
    </citation>
    <scope>NUCLEOTIDE SEQUENCE [LARGE SCALE GENOMIC DNA]</scope>
</reference>
<evidence type="ECO:0000256" key="7">
    <source>
        <dbReference type="ARBA" id="ARBA00022786"/>
    </source>
</evidence>
<dbReference type="GO" id="GO:0006511">
    <property type="term" value="P:ubiquitin-dependent protein catabolic process"/>
    <property type="evidence" value="ECO:0007669"/>
    <property type="project" value="InterPro"/>
</dbReference>
<keyword evidence="10" id="KW-0472">Membrane</keyword>
<dbReference type="PANTHER" id="PTHR13931:SF2">
    <property type="entry name" value="UBIQUITIN CONJUGATION FACTOR E4 B"/>
    <property type="match status" value="1"/>
</dbReference>
<evidence type="ECO:0000256" key="2">
    <source>
        <dbReference type="ARBA" id="ARBA00004496"/>
    </source>
</evidence>
<dbReference type="GO" id="GO:0034450">
    <property type="term" value="F:ubiquitin-ubiquitin ligase activity"/>
    <property type="evidence" value="ECO:0007669"/>
    <property type="project" value="InterPro"/>
</dbReference>
<keyword evidence="8" id="KW-0539">Nucleus</keyword>
<keyword evidence="14" id="KW-1185">Reference proteome</keyword>
<keyword evidence="7" id="KW-0833">Ubl conjugation pathway</keyword>
<keyword evidence="10" id="KW-1133">Transmembrane helix</keyword>
<dbReference type="InterPro" id="IPR013766">
    <property type="entry name" value="Thioredoxin_domain"/>
</dbReference>
<dbReference type="SUPFAM" id="SSF57850">
    <property type="entry name" value="RING/U-box"/>
    <property type="match status" value="1"/>
</dbReference>
<dbReference type="SUPFAM" id="SSF52833">
    <property type="entry name" value="Thioredoxin-like"/>
    <property type="match status" value="1"/>
</dbReference>
<organism evidence="13 14">
    <name type="scientific">Strigomonas culicis</name>
    <dbReference type="NCBI Taxonomy" id="28005"/>
    <lineage>
        <taxon>Eukaryota</taxon>
        <taxon>Discoba</taxon>
        <taxon>Euglenozoa</taxon>
        <taxon>Kinetoplastea</taxon>
        <taxon>Metakinetoplastina</taxon>
        <taxon>Trypanosomatida</taxon>
        <taxon>Trypanosomatidae</taxon>
        <taxon>Strigomonadinae</taxon>
        <taxon>Strigomonas</taxon>
    </lineage>
</organism>
<dbReference type="GO" id="GO:0000209">
    <property type="term" value="P:protein polyubiquitination"/>
    <property type="evidence" value="ECO:0007669"/>
    <property type="project" value="TreeGrafter"/>
</dbReference>
<dbReference type="InterPro" id="IPR013083">
    <property type="entry name" value="Znf_RING/FYVE/PHD"/>
</dbReference>
<evidence type="ECO:0000256" key="9">
    <source>
        <dbReference type="SAM" id="MobiDB-lite"/>
    </source>
</evidence>
<keyword evidence="5" id="KW-0963">Cytoplasm</keyword>
<dbReference type="PROSITE" id="PS00194">
    <property type="entry name" value="THIOREDOXIN_1"/>
    <property type="match status" value="1"/>
</dbReference>
<dbReference type="GO" id="GO:0036503">
    <property type="term" value="P:ERAD pathway"/>
    <property type="evidence" value="ECO:0007669"/>
    <property type="project" value="InterPro"/>
</dbReference>
<feature type="transmembrane region" description="Helical" evidence="10">
    <location>
        <begin position="60"/>
        <end position="77"/>
    </location>
</feature>
<sequence>MSTLHCVRTALRCTQARVCMLFYTMLPSYSIVQNCTHTLPPFFFEEVIVFSASPTFIPRFFLSSCFHSVVFFSIVPFLVDPTWTLLSSSLVFFASFSLFSQSQHTDIYFLFVSISSFAVSSLSSSAHLHSIMIEINGIGHLMSLVNSRTKVTVIDFYADWCGPCQQIRPQYEQMAQCFDPSKVVCCKCNVDRNRDCATRFGITAMPTFVVCLGGETLNTVRGGDLGLVQRYADMASNMIVQEAPAPGAGGASSRAAASPKTLHDPFARAMLQLAAAVKEKNQITQKDACDLAYTLLMESTCECAGVLLIPYLASEAFSAAALDALLKSIALRSNTERCDGEFMVNQVLRFIIAVANHTSWDDTDTVRLLVTAVVNLIQSGEAQALVVRSPFFDNAYVTNGMHVERLTLLGALLGIGPEPLSAVNMNPSMANWETVMKLFPAAEADHSQKVYEVQQMVSLLFDLNNYLVQAFLRCKETRPATLLFLGKVLRLNEGYFKTMHQNEVLCSRFLMTQLCAILIESALPIFAKGEFDYTKLPSYYVLHGADNPTVITFGGADTERIVHYDEARPCPTYPADAPPYKPFVHLFFLAARAMMYIAAFIDMHDRDARQATHPQSGQREREALTSEKCLYEALLQPQKLALSRLQLLNYMAKWLLHLMDVRPDGTLPSEVPEQWNYLPQQLVDTVVRATQMAPKDGLFIDGMISLMLVLMGNTNYFPKPHTHTLFPSYLMSILNDYSLRKVLEAHPWFKDHIVRSCIRCYIAVEKANYERLEVRYELAHCLKRFLEVDSLCAPVREEFGRQGTVLERFSHMAVAEVNAAVDQLIQTLTEMNEAMKNGADLSETAVAAPAAAADGTAENADANRGARNGGRRSQGRGASATNNEEDADDEEAEEQADGTRTYHQMGLSLRSHIMLFNASIDMFNQIAAQFEKGVSQNMVAQQISQMLSRSLVCFAGPKSKSLKIEFAERYEYRPREILSRLVDCITRFRRSRSFLQCMCKCGIPLPDIHAAMKMVVERQLVTEDLIWRLSEMNGALQKVSEKVGEEDALWDDAPDYALDALLSTPLTHPVALPSDVKNLADLIFVNSDTIHHHLLSESKNPFTNEHLDEAILKEFNERPEIKEACEALKKRIAEWVQEAKEKLNNNL</sequence>
<gene>
    <name evidence="13" type="ORF">STCU_07032</name>
    <name evidence="12" type="ORF">STCU_08852</name>
</gene>
<dbReference type="InterPro" id="IPR003613">
    <property type="entry name" value="Ubox_domain"/>
</dbReference>
<evidence type="ECO:0000313" key="13">
    <source>
        <dbReference type="EMBL" id="EPY24733.1"/>
    </source>
</evidence>
<protein>
    <submittedName>
        <fullName evidence="13">Ubiquitin conjugation factor E4 B</fullName>
    </submittedName>
</protein>
<dbReference type="GO" id="GO:0000151">
    <property type="term" value="C:ubiquitin ligase complex"/>
    <property type="evidence" value="ECO:0007669"/>
    <property type="project" value="InterPro"/>
</dbReference>
<dbReference type="InterPro" id="IPR045132">
    <property type="entry name" value="UBE4"/>
</dbReference>
<feature type="domain" description="Thioredoxin" evidence="11">
    <location>
        <begin position="108"/>
        <end position="244"/>
    </location>
</feature>
<comment type="pathway">
    <text evidence="3">Protein modification; protein ubiquitination.</text>
</comment>
<keyword evidence="10" id="KW-0812">Transmembrane</keyword>
<comment type="similarity">
    <text evidence="4">Belongs to the ubiquitin conjugation factor E4 family.</text>
</comment>
<dbReference type="EMBL" id="ATMH01007032">
    <property type="protein sequence ID" value="EPY24733.1"/>
    <property type="molecule type" value="Genomic_DNA"/>
</dbReference>
<evidence type="ECO:0000256" key="10">
    <source>
        <dbReference type="SAM" id="Phobius"/>
    </source>
</evidence>
<evidence type="ECO:0000256" key="3">
    <source>
        <dbReference type="ARBA" id="ARBA00004906"/>
    </source>
</evidence>
<dbReference type="InterPro" id="IPR019474">
    <property type="entry name" value="Ub_conjug_fac_E4_core"/>
</dbReference>
<evidence type="ECO:0000259" key="11">
    <source>
        <dbReference type="PROSITE" id="PS51352"/>
    </source>
</evidence>
<evidence type="ECO:0000256" key="4">
    <source>
        <dbReference type="ARBA" id="ARBA00007434"/>
    </source>
</evidence>
<dbReference type="OrthoDB" id="2121326at2759"/>
<dbReference type="Pfam" id="PF04564">
    <property type="entry name" value="U-box"/>
    <property type="match status" value="1"/>
</dbReference>
<name>S9U752_9TRYP</name>
<reference evidence="13" key="2">
    <citation type="submission" date="2013-03" db="EMBL/GenBank/DDBJ databases">
        <authorList>
            <person name="Motta M.C.M."/>
            <person name="Martins A.C.A."/>
            <person name="Preta C.M.C.C."/>
            <person name="Silva R."/>
            <person name="de Souza S.S."/>
            <person name="Klein C.C."/>
            <person name="de Almeida L.G.P."/>
            <person name="Cunha O.L."/>
            <person name="Colabardini A.C."/>
            <person name="Lima B.A."/>
            <person name="Machado C.R."/>
            <person name="Soares C.M.A."/>
            <person name="de Menezes C.B.A."/>
            <person name="Bartolomeu D.C."/>
            <person name="Grisard E.C."/>
            <person name="Fantinatti-Garboggini F."/>
            <person name="Rodrigues-Luiz G.F."/>
            <person name="Wagner G."/>
            <person name="Goldman G.H."/>
            <person name="Fietto J.L.R."/>
            <person name="Ciapina L.P."/>
            <person name="Brocchi M."/>
            <person name="Elias M.C."/>
            <person name="Goldman M.H.S."/>
            <person name="Sagot M.-F."/>
            <person name="Pereira M."/>
            <person name="Stoco P.H."/>
            <person name="Teixeira S.M.R."/>
            <person name="de Mendonca-Neto R.P."/>
            <person name="Maciel T.E.F."/>
            <person name="Mendes T.A.O."/>
            <person name="Urmenyi T.P."/>
            <person name="Teixeira M.M.G."/>
            <person name="de Camargo E.F.P."/>
            <person name="de Sousa W."/>
            <person name="Schenkman S."/>
            <person name="de Vasconcelos A.T.R."/>
        </authorList>
    </citation>
    <scope>NUCLEOTIDE SEQUENCE</scope>
</reference>
<dbReference type="AlphaFoldDB" id="S9U752"/>
<feature type="compositionally biased region" description="Low complexity" evidence="9">
    <location>
        <begin position="850"/>
        <end position="866"/>
    </location>
</feature>
<dbReference type="Proteomes" id="UP000015354">
    <property type="component" value="Unassembled WGS sequence"/>
</dbReference>
<evidence type="ECO:0000256" key="1">
    <source>
        <dbReference type="ARBA" id="ARBA00004123"/>
    </source>
</evidence>
<proteinExistence type="inferred from homology"/>
<feature type="transmembrane region" description="Helical" evidence="10">
    <location>
        <begin position="107"/>
        <end position="128"/>
    </location>
</feature>
<dbReference type="Pfam" id="PF10408">
    <property type="entry name" value="Ufd2P_core"/>
    <property type="match status" value="1"/>
</dbReference>